<organism evidence="1 2">
    <name type="scientific">Panagrolaimus sp. JU765</name>
    <dbReference type="NCBI Taxonomy" id="591449"/>
    <lineage>
        <taxon>Eukaryota</taxon>
        <taxon>Metazoa</taxon>
        <taxon>Ecdysozoa</taxon>
        <taxon>Nematoda</taxon>
        <taxon>Chromadorea</taxon>
        <taxon>Rhabditida</taxon>
        <taxon>Tylenchina</taxon>
        <taxon>Panagrolaimomorpha</taxon>
        <taxon>Panagrolaimoidea</taxon>
        <taxon>Panagrolaimidae</taxon>
        <taxon>Panagrolaimus</taxon>
    </lineage>
</organism>
<evidence type="ECO:0000313" key="2">
    <source>
        <dbReference type="WBParaSite" id="JU765_v2.g14553.t1"/>
    </source>
</evidence>
<protein>
    <submittedName>
        <fullName evidence="2">Uncharacterized protein</fullName>
    </submittedName>
</protein>
<reference evidence="2" key="1">
    <citation type="submission" date="2022-11" db="UniProtKB">
        <authorList>
            <consortium name="WormBaseParasite"/>
        </authorList>
    </citation>
    <scope>IDENTIFICATION</scope>
</reference>
<dbReference type="Proteomes" id="UP000887576">
    <property type="component" value="Unplaced"/>
</dbReference>
<proteinExistence type="predicted"/>
<accession>A0AC34QAM8</accession>
<name>A0AC34QAM8_9BILA</name>
<evidence type="ECO:0000313" key="1">
    <source>
        <dbReference type="Proteomes" id="UP000887576"/>
    </source>
</evidence>
<dbReference type="WBParaSite" id="JU765_v2.g14553.t1">
    <property type="protein sequence ID" value="JU765_v2.g14553.t1"/>
    <property type="gene ID" value="JU765_v2.g14553"/>
</dbReference>
<sequence length="117" mass="13155">MAEETKSSKTKNDATASKEDAKENKPSTSAISAVTASAGSERSKKFQQHHAFDPKKHLLMKNRNKRNIPFTIAYHIVFWIILAGITAPFFYWLATKNDDARFPCYFGLDAFIGNKPS</sequence>